<name>A0A7R9MNP7_9ACAR</name>
<keyword evidence="1" id="KW-0732">Signal</keyword>
<evidence type="ECO:0000313" key="3">
    <source>
        <dbReference type="Proteomes" id="UP000728032"/>
    </source>
</evidence>
<gene>
    <name evidence="2" type="ORF">ONB1V03_LOCUS20267</name>
</gene>
<feature type="non-terminal residue" evidence="2">
    <location>
        <position position="153"/>
    </location>
</feature>
<reference evidence="2" key="1">
    <citation type="submission" date="2020-11" db="EMBL/GenBank/DDBJ databases">
        <authorList>
            <person name="Tran Van P."/>
        </authorList>
    </citation>
    <scope>NUCLEOTIDE SEQUENCE</scope>
</reference>
<sequence>MFTNSMKFLFYVSLYLLIIAADIECFNITITKRIDDSNAHTIGLLMDKRSQTNATILDALNASSHRHPQEYRFTGIHFPSLGYYIQSIGQLYENRHQNKYWFVYELDAKGEHRPTNGVSSHITNNTHYVFHYKTHKFDSKVDTNWISVTKSFA</sequence>
<dbReference type="EMBL" id="CAJPVJ010034011">
    <property type="protein sequence ID" value="CAG2180846.1"/>
    <property type="molecule type" value="Genomic_DNA"/>
</dbReference>
<organism evidence="2">
    <name type="scientific">Oppiella nova</name>
    <dbReference type="NCBI Taxonomy" id="334625"/>
    <lineage>
        <taxon>Eukaryota</taxon>
        <taxon>Metazoa</taxon>
        <taxon>Ecdysozoa</taxon>
        <taxon>Arthropoda</taxon>
        <taxon>Chelicerata</taxon>
        <taxon>Arachnida</taxon>
        <taxon>Acari</taxon>
        <taxon>Acariformes</taxon>
        <taxon>Sarcoptiformes</taxon>
        <taxon>Oribatida</taxon>
        <taxon>Brachypylina</taxon>
        <taxon>Oppioidea</taxon>
        <taxon>Oppiidae</taxon>
        <taxon>Oppiella</taxon>
    </lineage>
</organism>
<proteinExistence type="predicted"/>
<dbReference type="AlphaFoldDB" id="A0A7R9MNP7"/>
<dbReference type="Gene3D" id="2.170.130.30">
    <property type="match status" value="1"/>
</dbReference>
<feature type="chain" id="PRO_5036211589" description="DUF4430 domain-containing protein" evidence="1">
    <location>
        <begin position="26"/>
        <end position="153"/>
    </location>
</feature>
<protein>
    <recommendedName>
        <fullName evidence="4">DUF4430 domain-containing protein</fullName>
    </recommendedName>
</protein>
<keyword evidence="3" id="KW-1185">Reference proteome</keyword>
<evidence type="ECO:0008006" key="4">
    <source>
        <dbReference type="Google" id="ProtNLM"/>
    </source>
</evidence>
<dbReference type="OrthoDB" id="6519824at2759"/>
<feature type="signal peptide" evidence="1">
    <location>
        <begin position="1"/>
        <end position="25"/>
    </location>
</feature>
<dbReference type="Proteomes" id="UP000728032">
    <property type="component" value="Unassembled WGS sequence"/>
</dbReference>
<evidence type="ECO:0000256" key="1">
    <source>
        <dbReference type="SAM" id="SignalP"/>
    </source>
</evidence>
<accession>A0A7R9MNP7</accession>
<evidence type="ECO:0000313" key="2">
    <source>
        <dbReference type="EMBL" id="CAD7663709.1"/>
    </source>
</evidence>
<dbReference type="EMBL" id="OC948836">
    <property type="protein sequence ID" value="CAD7663709.1"/>
    <property type="molecule type" value="Genomic_DNA"/>
</dbReference>